<accession>A0A511MCL4</accession>
<dbReference type="PROSITE" id="PS51318">
    <property type="entry name" value="TAT"/>
    <property type="match status" value="1"/>
</dbReference>
<keyword evidence="3" id="KW-1185">Reference proteome</keyword>
<protein>
    <recommendedName>
        <fullName evidence="4">Twin-arginine translocation signal domain-containing protein</fullName>
    </recommendedName>
</protein>
<dbReference type="InterPro" id="IPR006311">
    <property type="entry name" value="TAT_signal"/>
</dbReference>
<dbReference type="InterPro" id="IPR019546">
    <property type="entry name" value="TAT_signal_bac_arc"/>
</dbReference>
<evidence type="ECO:0008006" key="4">
    <source>
        <dbReference type="Google" id="ProtNLM"/>
    </source>
</evidence>
<dbReference type="OrthoDB" id="4181857at2"/>
<evidence type="ECO:0000313" key="3">
    <source>
        <dbReference type="Proteomes" id="UP000321424"/>
    </source>
</evidence>
<reference evidence="2 3" key="1">
    <citation type="submission" date="2019-07" db="EMBL/GenBank/DDBJ databases">
        <title>Whole genome shotgun sequence of Nocardia ninae NBRC 108245.</title>
        <authorList>
            <person name="Hosoyama A."/>
            <person name="Uohara A."/>
            <person name="Ohji S."/>
            <person name="Ichikawa N."/>
        </authorList>
    </citation>
    <scope>NUCLEOTIDE SEQUENCE [LARGE SCALE GENOMIC DNA]</scope>
    <source>
        <strain evidence="2 3">NBRC 108245</strain>
    </source>
</reference>
<evidence type="ECO:0000313" key="2">
    <source>
        <dbReference type="EMBL" id="GEM37838.1"/>
    </source>
</evidence>
<evidence type="ECO:0000256" key="1">
    <source>
        <dbReference type="SAM" id="MobiDB-lite"/>
    </source>
</evidence>
<dbReference type="NCBIfam" id="TIGR01409">
    <property type="entry name" value="TAT_signal_seq"/>
    <property type="match status" value="1"/>
</dbReference>
<name>A0A511MCL4_9NOCA</name>
<organism evidence="2 3">
    <name type="scientific">Nocardia ninae NBRC 108245</name>
    <dbReference type="NCBI Taxonomy" id="1210091"/>
    <lineage>
        <taxon>Bacteria</taxon>
        <taxon>Bacillati</taxon>
        <taxon>Actinomycetota</taxon>
        <taxon>Actinomycetes</taxon>
        <taxon>Mycobacteriales</taxon>
        <taxon>Nocardiaceae</taxon>
        <taxon>Nocardia</taxon>
    </lineage>
</organism>
<comment type="caution">
    <text evidence="2">The sequence shown here is derived from an EMBL/GenBank/DDBJ whole genome shotgun (WGS) entry which is preliminary data.</text>
</comment>
<dbReference type="Proteomes" id="UP000321424">
    <property type="component" value="Unassembled WGS sequence"/>
</dbReference>
<gene>
    <name evidence="2" type="ORF">NN4_23570</name>
</gene>
<sequence>MCAAGPFSGLNRRQFLAKAAAAGAVGASASLADPIIERAYAADPAGLGDIEHLVSLMQKSRSFDRSAPNIAKPVLPDPKPKMDAAVAQCGPNIALGTAETGIPYPVPPNSMPTQQPGTRREPSGLIRA</sequence>
<dbReference type="AlphaFoldDB" id="A0A511MCL4"/>
<feature type="region of interest" description="Disordered" evidence="1">
    <location>
        <begin position="98"/>
        <end position="128"/>
    </location>
</feature>
<proteinExistence type="predicted"/>
<dbReference type="EMBL" id="BJXA01000012">
    <property type="protein sequence ID" value="GEM37838.1"/>
    <property type="molecule type" value="Genomic_DNA"/>
</dbReference>